<dbReference type="Pfam" id="PF23793">
    <property type="entry name" value="LysC"/>
    <property type="match status" value="1"/>
</dbReference>
<dbReference type="RefSeq" id="WP_378224106.1">
    <property type="nucleotide sequence ID" value="NZ_JBHRTK010000027.1"/>
</dbReference>
<dbReference type="Proteomes" id="UP001595583">
    <property type="component" value="Unassembled WGS sequence"/>
</dbReference>
<proteinExistence type="predicted"/>
<evidence type="ECO:0000313" key="1">
    <source>
        <dbReference type="EMBL" id="MFC3208587.1"/>
    </source>
</evidence>
<reference evidence="2" key="1">
    <citation type="journal article" date="2019" name="Int. J. Syst. Evol. Microbiol.">
        <title>The Global Catalogue of Microorganisms (GCM) 10K type strain sequencing project: providing services to taxonomists for standard genome sequencing and annotation.</title>
        <authorList>
            <consortium name="The Broad Institute Genomics Platform"/>
            <consortium name="The Broad Institute Genome Sequencing Center for Infectious Disease"/>
            <person name="Wu L."/>
            <person name="Ma J."/>
        </authorList>
    </citation>
    <scope>NUCLEOTIDE SEQUENCE [LARGE SCALE GENOMIC DNA]</scope>
    <source>
        <strain evidence="2">KCTC 52165</strain>
    </source>
</reference>
<accession>A0ABV7KK94</accession>
<sequence length="62" mass="7004">MSAPQVIRETVPTALTRPCLPRQRRPLKATRDIVNRLTYTEGALATCAAQVDGVRAWNERRK</sequence>
<name>A0ABV7KK94_9HYPH</name>
<keyword evidence="2" id="KW-1185">Reference proteome</keyword>
<organism evidence="1 2">
    <name type="scientific">Aquamicrobium soli</name>
    <dbReference type="NCBI Taxonomy" id="1811518"/>
    <lineage>
        <taxon>Bacteria</taxon>
        <taxon>Pseudomonadati</taxon>
        <taxon>Pseudomonadota</taxon>
        <taxon>Alphaproteobacteria</taxon>
        <taxon>Hyphomicrobiales</taxon>
        <taxon>Phyllobacteriaceae</taxon>
        <taxon>Aquamicrobium</taxon>
    </lineage>
</organism>
<dbReference type="EMBL" id="JBHRTK010000027">
    <property type="protein sequence ID" value="MFC3208587.1"/>
    <property type="molecule type" value="Genomic_DNA"/>
</dbReference>
<comment type="caution">
    <text evidence="1">The sequence shown here is derived from an EMBL/GenBank/DDBJ whole genome shotgun (WGS) entry which is preliminary data.</text>
</comment>
<dbReference type="InterPro" id="IPR058979">
    <property type="entry name" value="LysC-like"/>
</dbReference>
<gene>
    <name evidence="1" type="ORF">ACFOHJ_20415</name>
</gene>
<evidence type="ECO:0000313" key="2">
    <source>
        <dbReference type="Proteomes" id="UP001595583"/>
    </source>
</evidence>
<protein>
    <submittedName>
        <fullName evidence="1">Uncharacterized protein</fullName>
    </submittedName>
</protein>